<dbReference type="PANTHER" id="PTHR11040">
    <property type="entry name" value="ZINC/IRON TRANSPORTER"/>
    <property type="match status" value="1"/>
</dbReference>
<dbReference type="PANTHER" id="PTHR11040:SF44">
    <property type="entry name" value="PROTEIN ZNTC-RELATED"/>
    <property type="match status" value="1"/>
</dbReference>
<feature type="transmembrane region" description="Helical" evidence="6">
    <location>
        <begin position="186"/>
        <end position="204"/>
    </location>
</feature>
<organism evidence="7 8">
    <name type="scientific">Melghirimyces profundicolus</name>
    <dbReference type="NCBI Taxonomy" id="1242148"/>
    <lineage>
        <taxon>Bacteria</taxon>
        <taxon>Bacillati</taxon>
        <taxon>Bacillota</taxon>
        <taxon>Bacilli</taxon>
        <taxon>Bacillales</taxon>
        <taxon>Thermoactinomycetaceae</taxon>
        <taxon>Melghirimyces</taxon>
    </lineage>
</organism>
<evidence type="ECO:0000313" key="7">
    <source>
        <dbReference type="EMBL" id="PTX59976.1"/>
    </source>
</evidence>
<evidence type="ECO:0000256" key="2">
    <source>
        <dbReference type="ARBA" id="ARBA00022692"/>
    </source>
</evidence>
<protein>
    <submittedName>
        <fullName evidence="7">Zinc transporter ZupT</fullName>
    </submittedName>
</protein>
<feature type="transmembrane region" description="Helical" evidence="6">
    <location>
        <begin position="158"/>
        <end position="180"/>
    </location>
</feature>
<name>A0A2T6BVB2_9BACL</name>
<evidence type="ECO:0000256" key="3">
    <source>
        <dbReference type="ARBA" id="ARBA00022989"/>
    </source>
</evidence>
<keyword evidence="2 6" id="KW-0812">Transmembrane</keyword>
<feature type="transmembrane region" description="Helical" evidence="6">
    <location>
        <begin position="62"/>
        <end position="80"/>
    </location>
</feature>
<accession>A0A2T6BVB2</accession>
<comment type="subcellular location">
    <subcellularLocation>
        <location evidence="1">Membrane</location>
        <topology evidence="1">Multi-pass membrane protein</topology>
    </subcellularLocation>
</comment>
<evidence type="ECO:0000256" key="6">
    <source>
        <dbReference type="SAM" id="Phobius"/>
    </source>
</evidence>
<feature type="region of interest" description="Disordered" evidence="5">
    <location>
        <begin position="244"/>
        <end position="272"/>
    </location>
</feature>
<keyword evidence="8" id="KW-1185">Reference proteome</keyword>
<reference evidence="7 8" key="1">
    <citation type="submission" date="2018-04" db="EMBL/GenBank/DDBJ databases">
        <title>Genomic Encyclopedia of Archaeal and Bacterial Type Strains, Phase II (KMG-II): from individual species to whole genera.</title>
        <authorList>
            <person name="Goeker M."/>
        </authorList>
    </citation>
    <scope>NUCLEOTIDE SEQUENCE [LARGE SCALE GENOMIC DNA]</scope>
    <source>
        <strain evidence="7 8">DSM 45787</strain>
    </source>
</reference>
<dbReference type="EMBL" id="QBKR01000010">
    <property type="protein sequence ID" value="PTX59976.1"/>
    <property type="molecule type" value="Genomic_DNA"/>
</dbReference>
<comment type="caution">
    <text evidence="7">The sequence shown here is derived from an EMBL/GenBank/DDBJ whole genome shotgun (WGS) entry which is preliminary data.</text>
</comment>
<feature type="transmembrane region" description="Helical" evidence="6">
    <location>
        <begin position="35"/>
        <end position="56"/>
    </location>
</feature>
<evidence type="ECO:0000313" key="8">
    <source>
        <dbReference type="Proteomes" id="UP000244240"/>
    </source>
</evidence>
<dbReference type="AlphaFoldDB" id="A0A2T6BVB2"/>
<feature type="transmembrane region" description="Helical" evidence="6">
    <location>
        <begin position="92"/>
        <end position="116"/>
    </location>
</feature>
<proteinExistence type="predicted"/>
<dbReference type="RefSeq" id="WP_170109577.1">
    <property type="nucleotide sequence ID" value="NZ_QBKR01000010.1"/>
</dbReference>
<evidence type="ECO:0000256" key="4">
    <source>
        <dbReference type="ARBA" id="ARBA00023136"/>
    </source>
</evidence>
<dbReference type="GO" id="GO:0005385">
    <property type="term" value="F:zinc ion transmembrane transporter activity"/>
    <property type="evidence" value="ECO:0007669"/>
    <property type="project" value="TreeGrafter"/>
</dbReference>
<keyword evidence="3 6" id="KW-1133">Transmembrane helix</keyword>
<evidence type="ECO:0000256" key="5">
    <source>
        <dbReference type="SAM" id="MobiDB-lite"/>
    </source>
</evidence>
<feature type="transmembrane region" description="Helical" evidence="6">
    <location>
        <begin position="6"/>
        <end position="23"/>
    </location>
</feature>
<dbReference type="GO" id="GO:0016020">
    <property type="term" value="C:membrane"/>
    <property type="evidence" value="ECO:0007669"/>
    <property type="project" value="UniProtKB-SubCell"/>
</dbReference>
<feature type="transmembrane region" description="Helical" evidence="6">
    <location>
        <begin position="122"/>
        <end position="146"/>
    </location>
</feature>
<gene>
    <name evidence="7" type="ORF">C8P63_110121</name>
</gene>
<dbReference type="InterPro" id="IPR003689">
    <property type="entry name" value="ZIP"/>
</dbReference>
<dbReference type="Pfam" id="PF02535">
    <property type="entry name" value="Zip"/>
    <property type="match status" value="1"/>
</dbReference>
<feature type="transmembrane region" description="Helical" evidence="6">
    <location>
        <begin position="216"/>
        <end position="237"/>
    </location>
</feature>
<sequence length="376" mass="40871">MTVWEWTWVAALGYMVGGSLVGWRKQWSDQGLKVWFAVSTGLLWAVALGGMLPHGWTEAPYPPVWVLAGLLTAFVFQQGFGRYREGDQRASVAVWSVLTGMGIHAFFEGVALGAGFQTDVHLGMAVLLGLILHKVPEGMAIASLAMSNGGTRKKGMGFVLLLGLCTVIGTGTAWAASGLIQIGTGIPLLFSAGILIYITGTELWPKVNEQESRRSIGWVLSGVLVYGLLGWGSHLLAPNASHGHVTSEASASHSHAHHHHSVPPVEKPEGEPAPKVKLEVQPDAESGWNVHVDTSHFRFTPEQVNKEDQWGEGHAHLYVNGKKEARLYGPWYHLEKLPPGTQTVRVELNSNQHAPYVSNGKRIGDQVTIRVEGERK</sequence>
<evidence type="ECO:0000256" key="1">
    <source>
        <dbReference type="ARBA" id="ARBA00004141"/>
    </source>
</evidence>
<keyword evidence="4 6" id="KW-0472">Membrane</keyword>
<dbReference type="Proteomes" id="UP000244240">
    <property type="component" value="Unassembled WGS sequence"/>
</dbReference>